<dbReference type="Gene3D" id="3.30.2300.10">
    <property type="entry name" value="THUMP superfamily"/>
    <property type="match status" value="1"/>
</dbReference>
<evidence type="ECO:0000256" key="1">
    <source>
        <dbReference type="SAM" id="MobiDB-lite"/>
    </source>
</evidence>
<dbReference type="EMBL" id="CAJFCV020000005">
    <property type="protein sequence ID" value="CAG9125124.1"/>
    <property type="molecule type" value="Genomic_DNA"/>
</dbReference>
<evidence type="ECO:0000259" key="2">
    <source>
        <dbReference type="Pfam" id="PF02926"/>
    </source>
</evidence>
<dbReference type="EMBL" id="CAJFDI010000005">
    <property type="protein sequence ID" value="CAD5232526.1"/>
    <property type="molecule type" value="Genomic_DNA"/>
</dbReference>
<feature type="compositionally biased region" description="Polar residues" evidence="1">
    <location>
        <begin position="371"/>
        <end position="382"/>
    </location>
</feature>
<feature type="region of interest" description="Disordered" evidence="1">
    <location>
        <begin position="371"/>
        <end position="392"/>
    </location>
</feature>
<feature type="region of interest" description="Disordered" evidence="1">
    <location>
        <begin position="450"/>
        <end position="477"/>
    </location>
</feature>
<proteinExistence type="predicted"/>
<dbReference type="InterPro" id="IPR004114">
    <property type="entry name" value="THUMP_dom"/>
</dbReference>
<dbReference type="PANTHER" id="PTHR13452">
    <property type="entry name" value="THUMP DOMAIN CONTAINING PROTEIN 1-RELATED"/>
    <property type="match status" value="1"/>
</dbReference>
<name>A0A1I7SC45_BURXY</name>
<feature type="compositionally biased region" description="Basic and acidic residues" evidence="1">
    <location>
        <begin position="265"/>
        <end position="279"/>
    </location>
</feature>
<evidence type="ECO:0000313" key="3">
    <source>
        <dbReference type="EMBL" id="CAD5232526.1"/>
    </source>
</evidence>
<keyword evidence="6" id="KW-1185">Reference proteome</keyword>
<evidence type="ECO:0000313" key="5">
    <source>
        <dbReference type="Proteomes" id="UP000095284"/>
    </source>
</evidence>
<evidence type="ECO:0000313" key="7">
    <source>
        <dbReference type="WBParaSite" id="BXY_1059600.1"/>
    </source>
</evidence>
<protein>
    <submittedName>
        <fullName evidence="3">(pine wood nematode) hypothetical protein</fullName>
    </submittedName>
    <submittedName>
        <fullName evidence="7">THUMP domain-containing protein</fullName>
    </submittedName>
</protein>
<dbReference type="AlphaFoldDB" id="A0A1I7SC45"/>
<feature type="compositionally biased region" description="Polar residues" evidence="1">
    <location>
        <begin position="466"/>
        <end position="475"/>
    </location>
</feature>
<evidence type="ECO:0000313" key="6">
    <source>
        <dbReference type="Proteomes" id="UP000659654"/>
    </source>
</evidence>
<feature type="region of interest" description="Disordered" evidence="1">
    <location>
        <begin position="498"/>
        <end position="517"/>
    </location>
</feature>
<feature type="region of interest" description="Disordered" evidence="1">
    <location>
        <begin position="250"/>
        <end position="279"/>
    </location>
</feature>
<feature type="region of interest" description="Disordered" evidence="1">
    <location>
        <begin position="296"/>
        <end position="340"/>
    </location>
</feature>
<reference evidence="4" key="2">
    <citation type="submission" date="2020-08" db="EMBL/GenBank/DDBJ databases">
        <authorList>
            <person name="Kikuchi T."/>
        </authorList>
    </citation>
    <scope>NUCLEOTIDE SEQUENCE</scope>
    <source>
        <strain evidence="3">Ka4C1</strain>
    </source>
</reference>
<dbReference type="WBParaSite" id="BXY_1059600.1">
    <property type="protein sequence ID" value="BXY_1059600.1"/>
    <property type="gene ID" value="BXY_1059600"/>
</dbReference>
<dbReference type="Proteomes" id="UP000659654">
    <property type="component" value="Unassembled WGS sequence"/>
</dbReference>
<dbReference type="GO" id="GO:0006400">
    <property type="term" value="P:tRNA modification"/>
    <property type="evidence" value="ECO:0007669"/>
    <property type="project" value="InterPro"/>
</dbReference>
<gene>
    <name evidence="3" type="ORF">BXYJ_LOCUS12617</name>
</gene>
<dbReference type="Pfam" id="PF02926">
    <property type="entry name" value="THUMP"/>
    <property type="match status" value="1"/>
</dbReference>
<dbReference type="InterPro" id="IPR040183">
    <property type="entry name" value="THUMPD1-like"/>
</dbReference>
<feature type="domain" description="THUMP" evidence="2">
    <location>
        <begin position="162"/>
        <end position="238"/>
    </location>
</feature>
<organism evidence="5 7">
    <name type="scientific">Bursaphelenchus xylophilus</name>
    <name type="common">Pinewood nematode worm</name>
    <name type="synonym">Aphelenchoides xylophilus</name>
    <dbReference type="NCBI Taxonomy" id="6326"/>
    <lineage>
        <taxon>Eukaryota</taxon>
        <taxon>Metazoa</taxon>
        <taxon>Ecdysozoa</taxon>
        <taxon>Nematoda</taxon>
        <taxon>Chromadorea</taxon>
        <taxon>Rhabditida</taxon>
        <taxon>Tylenchina</taxon>
        <taxon>Tylenchomorpha</taxon>
        <taxon>Aphelenchoidea</taxon>
        <taxon>Aphelenchoididae</taxon>
        <taxon>Bursaphelenchus</taxon>
    </lineage>
</organism>
<dbReference type="OrthoDB" id="367221at2759"/>
<feature type="compositionally biased region" description="Basic and acidic residues" evidence="1">
    <location>
        <begin position="312"/>
        <end position="334"/>
    </location>
</feature>
<dbReference type="PANTHER" id="PTHR13452:SF10">
    <property type="entry name" value="THUMP DOMAIN-CONTAINING PROTEIN 1"/>
    <property type="match status" value="1"/>
</dbReference>
<dbReference type="GO" id="GO:0003723">
    <property type="term" value="F:RNA binding"/>
    <property type="evidence" value="ECO:0007669"/>
    <property type="project" value="InterPro"/>
</dbReference>
<reference evidence="7" key="1">
    <citation type="submission" date="2016-11" db="UniProtKB">
        <authorList>
            <consortium name="WormBaseParasite"/>
        </authorList>
    </citation>
    <scope>IDENTIFICATION</scope>
</reference>
<dbReference type="Proteomes" id="UP000582659">
    <property type="component" value="Unassembled WGS sequence"/>
</dbReference>
<dbReference type="Proteomes" id="UP000095284">
    <property type="component" value="Unplaced"/>
</dbReference>
<dbReference type="CDD" id="cd11717">
    <property type="entry name" value="THUMP_THUMPD1_like"/>
    <property type="match status" value="1"/>
</dbReference>
<dbReference type="SUPFAM" id="SSF143437">
    <property type="entry name" value="THUMP domain-like"/>
    <property type="match status" value="1"/>
</dbReference>
<feature type="compositionally biased region" description="Basic and acidic residues" evidence="1">
    <location>
        <begin position="456"/>
        <end position="465"/>
    </location>
</feature>
<sequence length="610" mass="69587">MNESKVKKHWQKPHQKAGIPHGSVGVLISVEGNEKGAVREFYNLLDAFVDSEKAAGRIYSSKPEVQEEHEGKVDAADELAAACAELSEKKGKNLEKTYIRPKQFPTNVKNLIFFQMPCSVSELYELGSRFIEKCQTMRCCRYVARCVPFENVTSVDLAVLEQEIGKVIERHFGLATDKKDTFNLEFKARCNDKISFEDIIKIVNFHMKNFAPLCKVNLSNPDKSIVVQVINKAVLIGCVNNYVGLRRYSTKPKGSSEVDSDISEEERKMKEKKEEEEKFGDVTKRINELRKIHQEKVEQQKRAQRAINASGDSEHKENRLPGQRRENYDGDRTWKSHQSSTNNTFLEQSQNFSQSDFDRSLADGNLAKFEQTTSEDFKSNGSPILKPNRSQFYPAESPKMAVKEEESVLDDLKFTDFENQFFADVFRGPPRCARGGRRVQMPRDYEIRRNVRERKPRNDGRRENEVTGTLQSSGFDHSGAGYYQNSCVSSANTSDGKYKVEKVHKPPPRPLKPPQYHPDNIKAAILTLEQQMLSPPSGISPQNVALGDGVVYFNSDVQTPVICPARREKRVLKIKTPPKTFKCKYKTEREIAVQECMNYMLDLVVKVNEE</sequence>
<evidence type="ECO:0000313" key="4">
    <source>
        <dbReference type="EMBL" id="CAG9125124.1"/>
    </source>
</evidence>
<accession>A0A1I7SC45</accession>
<dbReference type="eggNOG" id="KOG3943">
    <property type="taxonomic scope" value="Eukaryota"/>
</dbReference>